<name>A0A158PKX7_ANGCS</name>
<reference evidence="7" key="1">
    <citation type="submission" date="2016-04" db="UniProtKB">
        <authorList>
            <consortium name="WormBaseParasite"/>
        </authorList>
    </citation>
    <scope>IDENTIFICATION</scope>
</reference>
<dbReference type="PROSITE" id="PS50866">
    <property type="entry name" value="GOLD"/>
    <property type="match status" value="1"/>
</dbReference>
<dbReference type="PRINTS" id="PR00081">
    <property type="entry name" value="GDHRDH"/>
</dbReference>
<dbReference type="InterPro" id="IPR002347">
    <property type="entry name" value="SDR_fam"/>
</dbReference>
<protein>
    <submittedName>
        <fullName evidence="7">GOLD domain-containing protein</fullName>
    </submittedName>
</protein>
<evidence type="ECO:0000256" key="3">
    <source>
        <dbReference type="SAM" id="SignalP"/>
    </source>
</evidence>
<dbReference type="Pfam" id="PF00106">
    <property type="entry name" value="adh_short"/>
    <property type="match status" value="1"/>
</dbReference>
<evidence type="ECO:0000313" key="5">
    <source>
        <dbReference type="EMBL" id="VDM62252.1"/>
    </source>
</evidence>
<keyword evidence="2" id="KW-0175">Coiled coil</keyword>
<evidence type="ECO:0000259" key="4">
    <source>
        <dbReference type="PROSITE" id="PS50866"/>
    </source>
</evidence>
<keyword evidence="6" id="KW-1185">Reference proteome</keyword>
<dbReference type="SUPFAM" id="SSF51735">
    <property type="entry name" value="NAD(P)-binding Rossmann-fold domains"/>
    <property type="match status" value="1"/>
</dbReference>
<evidence type="ECO:0000256" key="1">
    <source>
        <dbReference type="ARBA" id="ARBA00023002"/>
    </source>
</evidence>
<feature type="chain" id="PRO_5043135119" evidence="3">
    <location>
        <begin position="18"/>
        <end position="550"/>
    </location>
</feature>
<feature type="coiled-coil region" evidence="2">
    <location>
        <begin position="131"/>
        <end position="158"/>
    </location>
</feature>
<dbReference type="Gene3D" id="3.40.50.720">
    <property type="entry name" value="NAD(P)-binding Rossmann-like Domain"/>
    <property type="match status" value="1"/>
</dbReference>
<dbReference type="PANTHER" id="PTHR43157:SF68">
    <property type="entry name" value="RETINOL DEHYDROGENASE 13"/>
    <property type="match status" value="1"/>
</dbReference>
<dbReference type="Proteomes" id="UP000267027">
    <property type="component" value="Unassembled WGS sequence"/>
</dbReference>
<evidence type="ECO:0000256" key="2">
    <source>
        <dbReference type="SAM" id="Coils"/>
    </source>
</evidence>
<gene>
    <name evidence="5" type="ORF">ACOC_LOCUS10667</name>
</gene>
<feature type="domain" description="GOLD" evidence="4">
    <location>
        <begin position="27"/>
        <end position="122"/>
    </location>
</feature>
<feature type="signal peptide" evidence="3">
    <location>
        <begin position="1"/>
        <end position="17"/>
    </location>
</feature>
<dbReference type="InterPro" id="IPR036291">
    <property type="entry name" value="NAD(P)-bd_dom_sf"/>
</dbReference>
<dbReference type="GO" id="GO:0016491">
    <property type="term" value="F:oxidoreductase activity"/>
    <property type="evidence" value="ECO:0007669"/>
    <property type="project" value="UniProtKB-KW"/>
</dbReference>
<reference evidence="5 6" key="2">
    <citation type="submission" date="2018-11" db="EMBL/GenBank/DDBJ databases">
        <authorList>
            <consortium name="Pathogen Informatics"/>
        </authorList>
    </citation>
    <scope>NUCLEOTIDE SEQUENCE [LARGE SCALE GENOMIC DNA]</scope>
    <source>
        <strain evidence="5 6">Costa Rica</strain>
    </source>
</reference>
<dbReference type="OrthoDB" id="3427at2759"/>
<evidence type="ECO:0000313" key="6">
    <source>
        <dbReference type="Proteomes" id="UP000267027"/>
    </source>
</evidence>
<dbReference type="STRING" id="334426.A0A158PKX7"/>
<organism evidence="7">
    <name type="scientific">Angiostrongylus costaricensis</name>
    <name type="common">Nematode worm</name>
    <dbReference type="NCBI Taxonomy" id="334426"/>
    <lineage>
        <taxon>Eukaryota</taxon>
        <taxon>Metazoa</taxon>
        <taxon>Ecdysozoa</taxon>
        <taxon>Nematoda</taxon>
        <taxon>Chromadorea</taxon>
        <taxon>Rhabditida</taxon>
        <taxon>Rhabditina</taxon>
        <taxon>Rhabditomorpha</taxon>
        <taxon>Strongyloidea</taxon>
        <taxon>Metastrongylidae</taxon>
        <taxon>Angiostrongylus</taxon>
    </lineage>
</organism>
<evidence type="ECO:0000313" key="7">
    <source>
        <dbReference type="WBParaSite" id="ACOC_0001066601-mRNA-1"/>
    </source>
</evidence>
<dbReference type="PANTHER" id="PTHR43157">
    <property type="entry name" value="PHOSPHATIDYLINOSITOL-GLYCAN BIOSYNTHESIS CLASS F PROTEIN-RELATED"/>
    <property type="match status" value="1"/>
</dbReference>
<dbReference type="WBParaSite" id="ACOC_0001066601-mRNA-1">
    <property type="protein sequence ID" value="ACOC_0001066601-mRNA-1"/>
    <property type="gene ID" value="ACOC_0001066601"/>
</dbReference>
<dbReference type="EMBL" id="UYYA01004520">
    <property type="protein sequence ID" value="VDM62252.1"/>
    <property type="molecule type" value="Genomic_DNA"/>
</dbReference>
<proteinExistence type="predicted"/>
<dbReference type="OMA" id="FFVRWCK"/>
<dbReference type="AlphaFoldDB" id="A0A158PKX7"/>
<dbReference type="InterPro" id="IPR009038">
    <property type="entry name" value="GOLD_dom"/>
</dbReference>
<keyword evidence="1" id="KW-0560">Oxidoreductase</keyword>
<keyword evidence="3" id="KW-0732">Signal</keyword>
<sequence>MLLHVLSVVWIIRFSHALYFHIAETEKKCFIEEIPDETMVTGNYKVQLYDPNTRGYGDYPNIGMHVEVKDPENKVVLSKLYTSEGKFTFTSHLPGEHVICLYSNSTAWFSGAQLRVHLDIQAGEHAQDYQQIATKDKLNELQLRIRQLLDQVEQITKEQNYQRYREERFRQTSESTNQRVLWWSVGQTLVLVLTGAWQMRHLKGFFEAKKLVYATQSGAKYELKEELQGKTYIVTGATSGIGKATVEELAKRNARVIMACRNREKCVQVRRDIVLSTRNKQVYCRQCNLEDFDSIRNFVQKLTKGKFELDRIDGVVHNAAMMDSERKVNKDGIERTFATNHLGAFLLTGLLLDKLLSQSHPVRIVFLNTNIIDRKCQLDFDDLNASTRKKYDGYEVYKQSKLAAAMFARELSERLKGTNVTVAVADPGRTKSNLSSQLDYQTFFLSRWLLKIVSFAMGERRVEKAVRPVFRERLEQPWNENVEDAEKRRLLWDTSEVWTKLSERMDQMRIELSDTNMSPSKPADVKSDVRSGEQRKMIGIWYEACSLMQR</sequence>
<accession>A0A158PKX7</accession>
<dbReference type="Pfam" id="PF01105">
    <property type="entry name" value="EMP24_GP25L"/>
    <property type="match status" value="1"/>
</dbReference>
<dbReference type="SMART" id="SM01190">
    <property type="entry name" value="EMP24_GP25L"/>
    <property type="match status" value="1"/>
</dbReference>